<dbReference type="Gramene" id="AET3Gv20916700.1">
    <property type="protein sequence ID" value="AET3Gv20916700.1"/>
    <property type="gene ID" value="AET3Gv20916700"/>
</dbReference>
<reference evidence="1" key="4">
    <citation type="submission" date="2019-03" db="UniProtKB">
        <authorList>
            <consortium name="EnsemblPlants"/>
        </authorList>
    </citation>
    <scope>IDENTIFICATION</scope>
</reference>
<name>A0A453G7V4_AEGTS</name>
<reference evidence="1" key="5">
    <citation type="journal article" date="2021" name="G3 (Bethesda)">
        <title>Aegilops tauschii genome assembly Aet v5.0 features greater sequence contiguity and improved annotation.</title>
        <authorList>
            <person name="Wang L."/>
            <person name="Zhu T."/>
            <person name="Rodriguez J.C."/>
            <person name="Deal K.R."/>
            <person name="Dubcovsky J."/>
            <person name="McGuire P.E."/>
            <person name="Lux T."/>
            <person name="Spannagl M."/>
            <person name="Mayer K.F.X."/>
            <person name="Baldrich P."/>
            <person name="Meyers B.C."/>
            <person name="Huo N."/>
            <person name="Gu Y.Q."/>
            <person name="Zhou H."/>
            <person name="Devos K.M."/>
            <person name="Bennetzen J.L."/>
            <person name="Unver T."/>
            <person name="Budak H."/>
            <person name="Gulick P.J."/>
            <person name="Galiba G."/>
            <person name="Kalapos B."/>
            <person name="Nelson D.R."/>
            <person name="Li P."/>
            <person name="You F.M."/>
            <person name="Luo M.C."/>
            <person name="Dvorak J."/>
        </authorList>
    </citation>
    <scope>NUCLEOTIDE SEQUENCE [LARGE SCALE GENOMIC DNA]</scope>
    <source>
        <strain evidence="1">cv. AL8/78</strain>
    </source>
</reference>
<evidence type="ECO:0000313" key="2">
    <source>
        <dbReference type="Proteomes" id="UP000015105"/>
    </source>
</evidence>
<dbReference type="AlphaFoldDB" id="A0A453G7V4"/>
<sequence>MKRGAGLCFIGTSSGAHSCPDYNDEIILSTCLSESLRKHLLEELEEAFPDDVEAYRHIHATSDAASGNMPVLLGLAFHSHVYLY</sequence>
<dbReference type="EnsemblPlants" id="AET3Gv20916700.1">
    <property type="protein sequence ID" value="AET3Gv20916700.1"/>
    <property type="gene ID" value="AET3Gv20916700"/>
</dbReference>
<organism evidence="1 2">
    <name type="scientific">Aegilops tauschii subsp. strangulata</name>
    <name type="common">Goatgrass</name>
    <dbReference type="NCBI Taxonomy" id="200361"/>
    <lineage>
        <taxon>Eukaryota</taxon>
        <taxon>Viridiplantae</taxon>
        <taxon>Streptophyta</taxon>
        <taxon>Embryophyta</taxon>
        <taxon>Tracheophyta</taxon>
        <taxon>Spermatophyta</taxon>
        <taxon>Magnoliopsida</taxon>
        <taxon>Liliopsida</taxon>
        <taxon>Poales</taxon>
        <taxon>Poaceae</taxon>
        <taxon>BOP clade</taxon>
        <taxon>Pooideae</taxon>
        <taxon>Triticodae</taxon>
        <taxon>Triticeae</taxon>
        <taxon>Triticinae</taxon>
        <taxon>Aegilops</taxon>
    </lineage>
</organism>
<dbReference type="Proteomes" id="UP000015105">
    <property type="component" value="Chromosome 3D"/>
</dbReference>
<reference evidence="2" key="2">
    <citation type="journal article" date="2017" name="Nat. Plants">
        <title>The Aegilops tauschii genome reveals multiple impacts of transposons.</title>
        <authorList>
            <person name="Zhao G."/>
            <person name="Zou C."/>
            <person name="Li K."/>
            <person name="Wang K."/>
            <person name="Li T."/>
            <person name="Gao L."/>
            <person name="Zhang X."/>
            <person name="Wang H."/>
            <person name="Yang Z."/>
            <person name="Liu X."/>
            <person name="Jiang W."/>
            <person name="Mao L."/>
            <person name="Kong X."/>
            <person name="Jiao Y."/>
            <person name="Jia J."/>
        </authorList>
    </citation>
    <scope>NUCLEOTIDE SEQUENCE [LARGE SCALE GENOMIC DNA]</scope>
    <source>
        <strain evidence="2">cv. AL8/78</strain>
    </source>
</reference>
<evidence type="ECO:0000313" key="1">
    <source>
        <dbReference type="EnsemblPlants" id="AET3Gv20916700.1"/>
    </source>
</evidence>
<proteinExistence type="predicted"/>
<reference evidence="1" key="3">
    <citation type="journal article" date="2017" name="Nature">
        <title>Genome sequence of the progenitor of the wheat D genome Aegilops tauschii.</title>
        <authorList>
            <person name="Luo M.C."/>
            <person name="Gu Y.Q."/>
            <person name="Puiu D."/>
            <person name="Wang H."/>
            <person name="Twardziok S.O."/>
            <person name="Deal K.R."/>
            <person name="Huo N."/>
            <person name="Zhu T."/>
            <person name="Wang L."/>
            <person name="Wang Y."/>
            <person name="McGuire P.E."/>
            <person name="Liu S."/>
            <person name="Long H."/>
            <person name="Ramasamy R.K."/>
            <person name="Rodriguez J.C."/>
            <person name="Van S.L."/>
            <person name="Yuan L."/>
            <person name="Wang Z."/>
            <person name="Xia Z."/>
            <person name="Xiao L."/>
            <person name="Anderson O.D."/>
            <person name="Ouyang S."/>
            <person name="Liang Y."/>
            <person name="Zimin A.V."/>
            <person name="Pertea G."/>
            <person name="Qi P."/>
            <person name="Bennetzen J.L."/>
            <person name="Dai X."/>
            <person name="Dawson M.W."/>
            <person name="Muller H.G."/>
            <person name="Kugler K."/>
            <person name="Rivarola-Duarte L."/>
            <person name="Spannagl M."/>
            <person name="Mayer K.F.X."/>
            <person name="Lu F.H."/>
            <person name="Bevan M.W."/>
            <person name="Leroy P."/>
            <person name="Li P."/>
            <person name="You F.M."/>
            <person name="Sun Q."/>
            <person name="Liu Z."/>
            <person name="Lyons E."/>
            <person name="Wicker T."/>
            <person name="Salzberg S.L."/>
            <person name="Devos K.M."/>
            <person name="Dvorak J."/>
        </authorList>
    </citation>
    <scope>NUCLEOTIDE SEQUENCE [LARGE SCALE GENOMIC DNA]</scope>
    <source>
        <strain evidence="1">cv. AL8/78</strain>
    </source>
</reference>
<accession>A0A453G7V4</accession>
<keyword evidence="2" id="KW-1185">Reference proteome</keyword>
<reference evidence="2" key="1">
    <citation type="journal article" date="2014" name="Science">
        <title>Ancient hybridizations among the ancestral genomes of bread wheat.</title>
        <authorList>
            <consortium name="International Wheat Genome Sequencing Consortium,"/>
            <person name="Marcussen T."/>
            <person name="Sandve S.R."/>
            <person name="Heier L."/>
            <person name="Spannagl M."/>
            <person name="Pfeifer M."/>
            <person name="Jakobsen K.S."/>
            <person name="Wulff B.B."/>
            <person name="Steuernagel B."/>
            <person name="Mayer K.F."/>
            <person name="Olsen O.A."/>
        </authorList>
    </citation>
    <scope>NUCLEOTIDE SEQUENCE [LARGE SCALE GENOMIC DNA]</scope>
    <source>
        <strain evidence="2">cv. AL8/78</strain>
    </source>
</reference>
<protein>
    <submittedName>
        <fullName evidence="1">Mediator complex subunit 10</fullName>
    </submittedName>
</protein>